<keyword evidence="3 5" id="KW-0807">Transducer</keyword>
<feature type="domain" description="Methyl-accepting transducer" evidence="8">
    <location>
        <begin position="320"/>
        <end position="556"/>
    </location>
</feature>
<keyword evidence="2" id="KW-1003">Cell membrane</keyword>
<comment type="subcellular location">
    <subcellularLocation>
        <location evidence="1">Cell inner membrane</location>
        <topology evidence="1">Multi-pass membrane protein</topology>
    </subcellularLocation>
</comment>
<keyword evidence="7" id="KW-1133">Transmembrane helix</keyword>
<feature type="domain" description="T-SNARE coiled-coil homology" evidence="9">
    <location>
        <begin position="472"/>
        <end position="534"/>
    </location>
</feature>
<evidence type="ECO:0000259" key="10">
    <source>
        <dbReference type="PROSITE" id="PS50885"/>
    </source>
</evidence>
<comment type="similarity">
    <text evidence="4">Belongs to the methyl-accepting chemotaxis (MCP) protein family.</text>
</comment>
<dbReference type="PROSITE" id="PS50885">
    <property type="entry name" value="HAMP"/>
    <property type="match status" value="1"/>
</dbReference>
<protein>
    <submittedName>
        <fullName evidence="11">Methyl-accepting chemotaxis protein</fullName>
    </submittedName>
</protein>
<evidence type="ECO:0000313" key="11">
    <source>
        <dbReference type="EMBL" id="AHB47992.1"/>
    </source>
</evidence>
<dbReference type="SMART" id="SM00283">
    <property type="entry name" value="MA"/>
    <property type="match status" value="1"/>
</dbReference>
<dbReference type="OrthoDB" id="3289104at2"/>
<gene>
    <name evidence="11" type="ORF">W911_05620</name>
</gene>
<dbReference type="KEGG" id="hni:W911_05620"/>
<evidence type="ECO:0000256" key="1">
    <source>
        <dbReference type="ARBA" id="ARBA00004429"/>
    </source>
</evidence>
<evidence type="ECO:0000256" key="7">
    <source>
        <dbReference type="SAM" id="Phobius"/>
    </source>
</evidence>
<evidence type="ECO:0000256" key="2">
    <source>
        <dbReference type="ARBA" id="ARBA00022519"/>
    </source>
</evidence>
<dbReference type="CDD" id="cd06225">
    <property type="entry name" value="HAMP"/>
    <property type="match status" value="1"/>
</dbReference>
<keyword evidence="7" id="KW-0812">Transmembrane</keyword>
<dbReference type="InterPro" id="IPR003660">
    <property type="entry name" value="HAMP_dom"/>
</dbReference>
<dbReference type="PROSITE" id="PS50111">
    <property type="entry name" value="CHEMOTAXIS_TRANSDUC_2"/>
    <property type="match status" value="1"/>
</dbReference>
<keyword evidence="12" id="KW-1185">Reference proteome</keyword>
<keyword evidence="6" id="KW-0175">Coiled coil</keyword>
<dbReference type="Gene3D" id="1.10.287.950">
    <property type="entry name" value="Methyl-accepting chemotaxis protein"/>
    <property type="match status" value="1"/>
</dbReference>
<dbReference type="HOGENOM" id="CLU_000445_107_27_5"/>
<dbReference type="Gene3D" id="6.10.340.10">
    <property type="match status" value="1"/>
</dbReference>
<dbReference type="Pfam" id="PF00015">
    <property type="entry name" value="MCPsignal"/>
    <property type="match status" value="1"/>
</dbReference>
<dbReference type="PRINTS" id="PR00260">
    <property type="entry name" value="CHEMTRNSDUCR"/>
</dbReference>
<evidence type="ECO:0000256" key="6">
    <source>
        <dbReference type="SAM" id="Coils"/>
    </source>
</evidence>
<evidence type="ECO:0000256" key="5">
    <source>
        <dbReference type="PROSITE-ProRule" id="PRU00284"/>
    </source>
</evidence>
<dbReference type="SUPFAM" id="SSF58104">
    <property type="entry name" value="Methyl-accepting chemotaxis protein (MCP) signaling domain"/>
    <property type="match status" value="1"/>
</dbReference>
<dbReference type="AlphaFoldDB" id="V5SBY0"/>
<keyword evidence="2" id="KW-0997">Cell inner membrane</keyword>
<name>V5SBY0_9HYPH</name>
<feature type="coiled-coil region" evidence="6">
    <location>
        <begin position="275"/>
        <end position="302"/>
    </location>
</feature>
<dbReference type="SMART" id="SM00304">
    <property type="entry name" value="HAMP"/>
    <property type="match status" value="1"/>
</dbReference>
<dbReference type="STRING" id="1029756.W911_05620"/>
<dbReference type="PANTHER" id="PTHR32089:SF112">
    <property type="entry name" value="LYSOZYME-LIKE PROTEIN-RELATED"/>
    <property type="match status" value="1"/>
</dbReference>
<organism evidence="11 12">
    <name type="scientific">Hyphomicrobium nitrativorans NL23</name>
    <dbReference type="NCBI Taxonomy" id="1029756"/>
    <lineage>
        <taxon>Bacteria</taxon>
        <taxon>Pseudomonadati</taxon>
        <taxon>Pseudomonadota</taxon>
        <taxon>Alphaproteobacteria</taxon>
        <taxon>Hyphomicrobiales</taxon>
        <taxon>Hyphomicrobiaceae</taxon>
        <taxon>Hyphomicrobium</taxon>
    </lineage>
</organism>
<evidence type="ECO:0000313" key="12">
    <source>
        <dbReference type="Proteomes" id="UP000018542"/>
    </source>
</evidence>
<accession>V5SBY0</accession>
<dbReference type="PATRIC" id="fig|1029756.8.peg.1182"/>
<dbReference type="GO" id="GO:0005886">
    <property type="term" value="C:plasma membrane"/>
    <property type="evidence" value="ECO:0007669"/>
    <property type="project" value="UniProtKB-SubCell"/>
</dbReference>
<sequence length="576" mass="61411">MDFPMLRLPSSLRAVPGLHDIKLKHKVVALISFLALVPVIGAALSYQSLTTQGAAQELAMQARTGQTYLERINGLVYAVVMDSRGIYMSDTWSSARPFGEGVIKNLAELERTTDLWAETVVEEQRAEFAKTKETITEFAGFRTELVRLAREVSLPAARQYGDNDANRANRQALNEQLRKVSSHYETYVETTNAASESARDTALRTAITMGIISLLTLAAGIWLVIQNLARPIERMTRSILDVASGRTDIEIYGTGRRDEIGEIAGAVEVFKQNLLETERLRAEQIERDKRAAAERKAEMIRLANQFQESVGRIVETVSSASSQLEAAAGQLTLNAASTQELSGTVASASEQTSVNVQGVAAASEQLSMTVQEIGRQVHESSSIAEQAVRQASETNANVVELAESAERIGAVVELINQIAGQTNLLALNATIEAARAGDAGKGFAVVAQEVKALAAQTAKATSDIGNQILSMQNSTRNTVDAINQIASTINRISTVSGAIAAAVEQQGATTQEISRNVVEAAKGTSEVASSITAVSQGASETGSASSQVLASAKSLSGDSRSLKSEVDRFLATVRAA</sequence>
<dbReference type="PROSITE" id="PS50192">
    <property type="entry name" value="T_SNARE"/>
    <property type="match status" value="1"/>
</dbReference>
<dbReference type="Pfam" id="PF00672">
    <property type="entry name" value="HAMP"/>
    <property type="match status" value="1"/>
</dbReference>
<dbReference type="InterPro" id="IPR004089">
    <property type="entry name" value="MCPsignal_dom"/>
</dbReference>
<keyword evidence="7" id="KW-0472">Membrane</keyword>
<dbReference type="GO" id="GO:0007165">
    <property type="term" value="P:signal transduction"/>
    <property type="evidence" value="ECO:0007669"/>
    <property type="project" value="UniProtKB-KW"/>
</dbReference>
<dbReference type="EMBL" id="CP006912">
    <property type="protein sequence ID" value="AHB47992.1"/>
    <property type="molecule type" value="Genomic_DNA"/>
</dbReference>
<evidence type="ECO:0000256" key="4">
    <source>
        <dbReference type="ARBA" id="ARBA00029447"/>
    </source>
</evidence>
<feature type="transmembrane region" description="Helical" evidence="7">
    <location>
        <begin position="27"/>
        <end position="46"/>
    </location>
</feature>
<dbReference type="Proteomes" id="UP000018542">
    <property type="component" value="Chromosome"/>
</dbReference>
<dbReference type="InterPro" id="IPR004090">
    <property type="entry name" value="Chemotax_Me-accpt_rcpt"/>
</dbReference>
<dbReference type="GO" id="GO:0006935">
    <property type="term" value="P:chemotaxis"/>
    <property type="evidence" value="ECO:0007669"/>
    <property type="project" value="InterPro"/>
</dbReference>
<feature type="transmembrane region" description="Helical" evidence="7">
    <location>
        <begin position="206"/>
        <end position="225"/>
    </location>
</feature>
<proteinExistence type="inferred from homology"/>
<evidence type="ECO:0000256" key="3">
    <source>
        <dbReference type="ARBA" id="ARBA00023224"/>
    </source>
</evidence>
<reference evidence="11 12" key="1">
    <citation type="journal article" date="2014" name="Genome Announc.">
        <title>Complete Genome Sequence of Hyphomicrobium nitrativorans Strain NL23, a Denitrifying Bacterium Isolated from Biofilm of a Methanol-Fed Denitrification System Treating Seawater at the Montreal Biodome.</title>
        <authorList>
            <person name="Martineau C."/>
            <person name="Villeneuve C."/>
            <person name="Mauffrey F."/>
            <person name="Villemur R."/>
        </authorList>
    </citation>
    <scope>NUCLEOTIDE SEQUENCE [LARGE SCALE GENOMIC DNA]</scope>
    <source>
        <strain evidence="11">NL23</strain>
    </source>
</reference>
<feature type="domain" description="HAMP" evidence="10">
    <location>
        <begin position="226"/>
        <end position="279"/>
    </location>
</feature>
<evidence type="ECO:0000259" key="9">
    <source>
        <dbReference type="PROSITE" id="PS50192"/>
    </source>
</evidence>
<evidence type="ECO:0000259" key="8">
    <source>
        <dbReference type="PROSITE" id="PS50111"/>
    </source>
</evidence>
<dbReference type="PANTHER" id="PTHR32089">
    <property type="entry name" value="METHYL-ACCEPTING CHEMOTAXIS PROTEIN MCPB"/>
    <property type="match status" value="1"/>
</dbReference>
<dbReference type="InterPro" id="IPR000727">
    <property type="entry name" value="T_SNARE_dom"/>
</dbReference>
<dbReference type="GO" id="GO:0004888">
    <property type="term" value="F:transmembrane signaling receptor activity"/>
    <property type="evidence" value="ECO:0007669"/>
    <property type="project" value="InterPro"/>
</dbReference>